<organism evidence="10 11">
    <name type="scientific">Sulfoacidibacillus ferrooxidans</name>
    <dbReference type="NCBI Taxonomy" id="2005001"/>
    <lineage>
        <taxon>Bacteria</taxon>
        <taxon>Bacillati</taxon>
        <taxon>Bacillota</taxon>
        <taxon>Bacilli</taxon>
        <taxon>Bacillales</taxon>
        <taxon>Alicyclobacillaceae</taxon>
        <taxon>Sulfoacidibacillus</taxon>
    </lineage>
</organism>
<dbReference type="EMBL" id="JALBUF010000001">
    <property type="protein sequence ID" value="MCI0181829.1"/>
    <property type="molecule type" value="Genomic_DNA"/>
</dbReference>
<proteinExistence type="predicted"/>
<feature type="transmembrane region" description="Helical" evidence="8">
    <location>
        <begin position="305"/>
        <end position="327"/>
    </location>
</feature>
<dbReference type="Pfam" id="PF00999">
    <property type="entry name" value="Na_H_Exchanger"/>
    <property type="match status" value="1"/>
</dbReference>
<keyword evidence="6" id="KW-0406">Ion transport</keyword>
<feature type="transmembrane region" description="Helical" evidence="8">
    <location>
        <begin position="173"/>
        <end position="191"/>
    </location>
</feature>
<evidence type="ECO:0000256" key="6">
    <source>
        <dbReference type="ARBA" id="ARBA00023065"/>
    </source>
</evidence>
<feature type="transmembrane region" description="Helical" evidence="8">
    <location>
        <begin position="99"/>
        <end position="126"/>
    </location>
</feature>
<protein>
    <submittedName>
        <fullName evidence="10">K(+)/H(+) antiporter NhaP2</fullName>
    </submittedName>
</protein>
<dbReference type="AlphaFoldDB" id="A0A9X1V5S2"/>
<evidence type="ECO:0000256" key="7">
    <source>
        <dbReference type="ARBA" id="ARBA00023136"/>
    </source>
</evidence>
<dbReference type="Proteomes" id="UP001139263">
    <property type="component" value="Unassembled WGS sequence"/>
</dbReference>
<evidence type="ECO:0000256" key="5">
    <source>
        <dbReference type="ARBA" id="ARBA00022989"/>
    </source>
</evidence>
<feature type="transmembrane region" description="Helical" evidence="8">
    <location>
        <begin position="247"/>
        <end position="274"/>
    </location>
</feature>
<feature type="transmembrane region" description="Helical" evidence="8">
    <location>
        <begin position="37"/>
        <end position="56"/>
    </location>
</feature>
<dbReference type="PANTHER" id="PTHR32507">
    <property type="entry name" value="NA(+)/H(+) ANTIPORTER 1"/>
    <property type="match status" value="1"/>
</dbReference>
<comment type="caution">
    <text evidence="10">The sequence shown here is derived from an EMBL/GenBank/DDBJ whole genome shotgun (WGS) entry which is preliminary data.</text>
</comment>
<feature type="transmembrane region" description="Helical" evidence="8">
    <location>
        <begin position="197"/>
        <end position="216"/>
    </location>
</feature>
<keyword evidence="3" id="KW-0050">Antiport</keyword>
<feature type="transmembrane region" description="Helical" evidence="8">
    <location>
        <begin position="334"/>
        <end position="356"/>
    </location>
</feature>
<evidence type="ECO:0000256" key="1">
    <source>
        <dbReference type="ARBA" id="ARBA00004651"/>
    </source>
</evidence>
<reference evidence="10" key="1">
    <citation type="submission" date="2022-03" db="EMBL/GenBank/DDBJ databases">
        <title>Draft Genome Sequence of Firmicute Strain S0AB, a Heterotrophic Iron/Sulfur-Oxidizing Extreme Acidophile.</title>
        <authorList>
            <person name="Vergara E."/>
            <person name="Pakostova E."/>
            <person name="Johnson D.B."/>
            <person name="Holmes D.S."/>
        </authorList>
    </citation>
    <scope>NUCLEOTIDE SEQUENCE</scope>
    <source>
        <strain evidence="10">S0AB</strain>
    </source>
</reference>
<keyword evidence="5 8" id="KW-1133">Transmembrane helix</keyword>
<feature type="transmembrane region" description="Helical" evidence="8">
    <location>
        <begin position="132"/>
        <end position="153"/>
    </location>
</feature>
<dbReference type="GO" id="GO:0015297">
    <property type="term" value="F:antiporter activity"/>
    <property type="evidence" value="ECO:0007669"/>
    <property type="project" value="UniProtKB-KW"/>
</dbReference>
<name>A0A9X1V5S2_9BACL</name>
<accession>A0A9X1V5S2</accession>
<evidence type="ECO:0000256" key="2">
    <source>
        <dbReference type="ARBA" id="ARBA00022448"/>
    </source>
</evidence>
<dbReference type="Gene3D" id="6.10.140.1330">
    <property type="match status" value="1"/>
</dbReference>
<feature type="transmembrane region" description="Helical" evidence="8">
    <location>
        <begin position="399"/>
        <end position="420"/>
    </location>
</feature>
<dbReference type="GO" id="GO:0005886">
    <property type="term" value="C:plasma membrane"/>
    <property type="evidence" value="ECO:0007669"/>
    <property type="project" value="UniProtKB-SubCell"/>
</dbReference>
<evidence type="ECO:0000256" key="3">
    <source>
        <dbReference type="ARBA" id="ARBA00022449"/>
    </source>
</evidence>
<evidence type="ECO:0000313" key="11">
    <source>
        <dbReference type="Proteomes" id="UP001139263"/>
    </source>
</evidence>
<gene>
    <name evidence="10" type="primary">nhaP2</name>
    <name evidence="10" type="ORF">MM817_00075</name>
</gene>
<sequence>MIGLIHVISASMTALLSITVLSTIAFFIPRLPWFRRYFIPDVAVLLLLGVISNILFPSLHTLVLTITHRFWLTMAASLLIFYGGAELTHQTMRLIWKPVALLAVLGVLVSALMLGILLFTFSVAHLPLAVDILIGAILAGTDPTVLISLLDVVSLQARMKELLIAESALNDPVSALLATSLLTALTPHASLTTAVLLLLWQVGSAIFASMLLSYLIKKIQSTSSLFFYRHQQPSATRIQIDSLSLRVLSIFIFTSLTSSILHSSPFLMAFFMGFMTQPLVQTHSTAPQRVPINHTTVVQSDNHSALPIILFAVRSYLFLSLGLSFPLHASLQEWLYAVVTAILLITVARPLSVLAVKGVLVRDFPLREAGFCACNRQTGVIPALFASELLRTHMAHSHYIDLVVTIAILATSVFLLPAFLPLARLFRVTDE</sequence>
<evidence type="ECO:0000256" key="4">
    <source>
        <dbReference type="ARBA" id="ARBA00022692"/>
    </source>
</evidence>
<keyword evidence="4 8" id="KW-0812">Transmembrane</keyword>
<feature type="transmembrane region" description="Helical" evidence="8">
    <location>
        <begin position="6"/>
        <end position="28"/>
    </location>
</feature>
<comment type="subcellular location">
    <subcellularLocation>
        <location evidence="1">Cell membrane</location>
        <topology evidence="1">Multi-pass membrane protein</topology>
    </subcellularLocation>
</comment>
<feature type="domain" description="Cation/H+ exchanger transmembrane" evidence="9">
    <location>
        <begin position="24"/>
        <end position="413"/>
    </location>
</feature>
<dbReference type="RefSeq" id="WP_241711461.1">
    <property type="nucleotide sequence ID" value="NZ_JALBUF010000001.1"/>
</dbReference>
<evidence type="ECO:0000259" key="9">
    <source>
        <dbReference type="Pfam" id="PF00999"/>
    </source>
</evidence>
<dbReference type="GO" id="GO:1902600">
    <property type="term" value="P:proton transmembrane transport"/>
    <property type="evidence" value="ECO:0007669"/>
    <property type="project" value="InterPro"/>
</dbReference>
<evidence type="ECO:0000313" key="10">
    <source>
        <dbReference type="EMBL" id="MCI0181829.1"/>
    </source>
</evidence>
<keyword evidence="11" id="KW-1185">Reference proteome</keyword>
<keyword evidence="2" id="KW-0813">Transport</keyword>
<dbReference type="PANTHER" id="PTHR32507:SF0">
    <property type="entry name" value="NA(+)_H(+) ANTIPORTER 2-RELATED"/>
    <property type="match status" value="1"/>
</dbReference>
<keyword evidence="7 8" id="KW-0472">Membrane</keyword>
<dbReference type="InterPro" id="IPR006153">
    <property type="entry name" value="Cation/H_exchanger_TM"/>
</dbReference>
<evidence type="ECO:0000256" key="8">
    <source>
        <dbReference type="SAM" id="Phobius"/>
    </source>
</evidence>